<protein>
    <recommendedName>
        <fullName evidence="1">HNH nuclease domain-containing protein</fullName>
    </recommendedName>
</protein>
<sequence length="355" mass="41027">MNLPDQTNLPISRLAACFNNTVATYKFYWFLAIIGRVEQGETTISKHHLFAEMVAHSWFTVNYFHVSFGKQDKLQQAIERIRSTESLTIDASRAAIIQQLSSSTNSSTSKTLQHFDAEVPHRFLSPWFNASDKPLAYQYSQSFTNNCPYAVFKDHIKINPEWHVYLQNNAGILKAFCYWNLAMYLQTKNPNVPDIPNKLIRIPVRKNLTEQRRFWDIVIGELGSVDCIYTNSRLQVGAYAVEHFIPYAFVSHDLIWNLIPADQSFNSSKSDKLPILDQHFQPFFNLQNQAVEIIKYKAPKNKLLQDYLTLFPLLENQPLDQQKFLEQVQPLITIASNNGFEFLTRPMKTGQLSHT</sequence>
<proteinExistence type="predicted"/>
<feature type="domain" description="HNH nuclease" evidence="1">
    <location>
        <begin position="227"/>
        <end position="274"/>
    </location>
</feature>
<accession>A0A7D4QC82</accession>
<dbReference type="KEGG" id="mmab:HQ865_24940"/>
<organism evidence="2 3">
    <name type="scientific">Mucilaginibacter mali</name>
    <dbReference type="NCBI Taxonomy" id="2740462"/>
    <lineage>
        <taxon>Bacteria</taxon>
        <taxon>Pseudomonadati</taxon>
        <taxon>Bacteroidota</taxon>
        <taxon>Sphingobacteriia</taxon>
        <taxon>Sphingobacteriales</taxon>
        <taxon>Sphingobacteriaceae</taxon>
        <taxon>Mucilaginibacter</taxon>
    </lineage>
</organism>
<dbReference type="Proteomes" id="UP000505355">
    <property type="component" value="Chromosome"/>
</dbReference>
<keyword evidence="3" id="KW-1185">Reference proteome</keyword>
<evidence type="ECO:0000313" key="2">
    <source>
        <dbReference type="EMBL" id="QKJ33271.1"/>
    </source>
</evidence>
<evidence type="ECO:0000259" key="1">
    <source>
        <dbReference type="Pfam" id="PF13395"/>
    </source>
</evidence>
<dbReference type="EMBL" id="CP054139">
    <property type="protein sequence ID" value="QKJ33271.1"/>
    <property type="molecule type" value="Genomic_DNA"/>
</dbReference>
<dbReference type="Gene3D" id="1.10.30.50">
    <property type="match status" value="1"/>
</dbReference>
<dbReference type="Pfam" id="PF13395">
    <property type="entry name" value="HNH_4"/>
    <property type="match status" value="1"/>
</dbReference>
<dbReference type="InterPro" id="IPR003615">
    <property type="entry name" value="HNH_nuc"/>
</dbReference>
<evidence type="ECO:0000313" key="3">
    <source>
        <dbReference type="Proteomes" id="UP000505355"/>
    </source>
</evidence>
<reference evidence="2 3" key="1">
    <citation type="submission" date="2020-05" db="EMBL/GenBank/DDBJ databases">
        <title>Mucilaginibacter mali sp. nov.</title>
        <authorList>
            <person name="Kim H.S."/>
            <person name="Lee K.C."/>
            <person name="Suh M.K."/>
            <person name="Kim J.-S."/>
            <person name="Han K.-I."/>
            <person name="Eom M.K."/>
            <person name="Shin Y.K."/>
            <person name="Lee J.-S."/>
        </authorList>
    </citation>
    <scope>NUCLEOTIDE SEQUENCE [LARGE SCALE GENOMIC DNA]</scope>
    <source>
        <strain evidence="2 3">G2-14</strain>
    </source>
</reference>
<dbReference type="AlphaFoldDB" id="A0A7D4QC82"/>
<gene>
    <name evidence="2" type="ORF">HQ865_24940</name>
</gene>
<name>A0A7D4QC82_9SPHI</name>